<dbReference type="PANTHER" id="PTHR46599:SF6">
    <property type="entry name" value="DUAL SPECIFICITY PHOSPHATASE 26"/>
    <property type="match status" value="1"/>
</dbReference>
<dbReference type="OrthoDB" id="7787313at2759"/>
<dbReference type="VEuPathDB" id="VectorBase:CPIJ017038"/>
<sequence>MEECFSDSDNEIEYEIENEVDEPLPFDTDEDDNEAEEEFFMNKAETMQWSTTYRSTGWNESRQQYEEEGSFNLDPAKIWSPKDAFLEFVDEDMLHLIVAFTNSEASAAGDVSFKPVTADALLGWLSCSITAGLTGSNHTDLHALWTTDPVYGTGFYRSVMSLERYKSIARHIRFDDSVARRTPRQVGAGENSAATYQQSSDRLALVRPVIEIFRKNFRDKYNPGKNVTVDERIVSFRGRVRFRVYRKTNNTAEVGHGRRIVLKLTEHYFGSGRRIVFDNFFTSVPLCQDLVAQNLSSIGTLRKNKREIPAVLQSTQQDDPREIGSCIQLFHGELMITSYLPNKKKHVLMLSTDPDVLPLKLHGQEEKLEEAGESSEQEKPAVIQMYNEFKGGVDCTDMVTKKFSCQRITRRWSKAVFENFVDLAIHNSFVLFHWANPTVSLTKRKYIEWLAKELAVGHVKARRKNDFGIHTDVKELMDTFIANYDALYGPTVCPTARCIVCSETSQLQTCAKCGLAACKAHCSHEKFYRCGDCAHVENPQIRQPQKPHPDEPKATKPRCQICPRHKDKKTDISCHNCGRYTALSTVLATTPCDC</sequence>
<dbReference type="EnsemblMetazoa" id="CPIJ017038-RA">
    <property type="protein sequence ID" value="CPIJ017038-PA"/>
    <property type="gene ID" value="CPIJ017038"/>
</dbReference>
<dbReference type="VEuPathDB" id="VectorBase:CQUJHB012647"/>
<feature type="region of interest" description="Disordered" evidence="1">
    <location>
        <begin position="15"/>
        <end position="34"/>
    </location>
</feature>
<dbReference type="PANTHER" id="PTHR46599">
    <property type="entry name" value="PIGGYBAC TRANSPOSABLE ELEMENT-DERIVED PROTEIN 4"/>
    <property type="match status" value="1"/>
</dbReference>
<reference evidence="4" key="2">
    <citation type="submission" date="2021-02" db="UniProtKB">
        <authorList>
            <consortium name="EnsemblMetazoa"/>
        </authorList>
    </citation>
    <scope>IDENTIFICATION</scope>
    <source>
        <strain evidence="4">JHB</strain>
    </source>
</reference>
<dbReference type="Pfam" id="PF13843">
    <property type="entry name" value="DDE_Tnp_1_7"/>
    <property type="match status" value="2"/>
</dbReference>
<feature type="domain" description="PiggyBac transposable element-derived protein" evidence="2">
    <location>
        <begin position="249"/>
        <end position="429"/>
    </location>
</feature>
<evidence type="ECO:0000313" key="5">
    <source>
        <dbReference type="Proteomes" id="UP000002320"/>
    </source>
</evidence>
<keyword evidence="5" id="KW-1185">Reference proteome</keyword>
<accession>B0XE56</accession>
<gene>
    <name evidence="4" type="primary">6051498</name>
    <name evidence="3" type="ORF">CpipJ_CPIJ017038</name>
</gene>
<dbReference type="KEGG" id="cqu:CpipJ_CPIJ017038"/>
<evidence type="ECO:0000256" key="1">
    <source>
        <dbReference type="SAM" id="MobiDB-lite"/>
    </source>
</evidence>
<dbReference type="AlphaFoldDB" id="B0XE56"/>
<organism>
    <name type="scientific">Culex quinquefasciatus</name>
    <name type="common">Southern house mosquito</name>
    <name type="synonym">Culex pungens</name>
    <dbReference type="NCBI Taxonomy" id="7176"/>
    <lineage>
        <taxon>Eukaryota</taxon>
        <taxon>Metazoa</taxon>
        <taxon>Ecdysozoa</taxon>
        <taxon>Arthropoda</taxon>
        <taxon>Hexapoda</taxon>
        <taxon>Insecta</taxon>
        <taxon>Pterygota</taxon>
        <taxon>Neoptera</taxon>
        <taxon>Endopterygota</taxon>
        <taxon>Diptera</taxon>
        <taxon>Nematocera</taxon>
        <taxon>Culicoidea</taxon>
        <taxon>Culicidae</taxon>
        <taxon>Culicinae</taxon>
        <taxon>Culicini</taxon>
        <taxon>Culex</taxon>
        <taxon>Culex</taxon>
    </lineage>
</organism>
<feature type="domain" description="PiggyBac transposable element-derived protein" evidence="2">
    <location>
        <begin position="80"/>
        <end position="248"/>
    </location>
</feature>
<dbReference type="HOGENOM" id="CLU_013052_4_0_1"/>
<dbReference type="InParanoid" id="B0XE56"/>
<name>B0XE56_CULQU</name>
<evidence type="ECO:0000313" key="3">
    <source>
        <dbReference type="EMBL" id="EDS45889.1"/>
    </source>
</evidence>
<dbReference type="EMBL" id="DS232805">
    <property type="protein sequence ID" value="EDS45889.1"/>
    <property type="molecule type" value="Genomic_DNA"/>
</dbReference>
<evidence type="ECO:0000259" key="2">
    <source>
        <dbReference type="Pfam" id="PF13843"/>
    </source>
</evidence>
<reference evidence="3" key="1">
    <citation type="submission" date="2007-03" db="EMBL/GenBank/DDBJ databases">
        <title>Annotation of Culex pipiens quinquefasciatus.</title>
        <authorList>
            <consortium name="The Broad Institute Genome Sequencing Platform"/>
            <person name="Atkinson P.W."/>
            <person name="Hemingway J."/>
            <person name="Christensen B.M."/>
            <person name="Higgs S."/>
            <person name="Kodira C."/>
            <person name="Hannick L."/>
            <person name="Megy K."/>
            <person name="O'Leary S."/>
            <person name="Pearson M."/>
            <person name="Haas B.J."/>
            <person name="Mauceli E."/>
            <person name="Wortman J.R."/>
            <person name="Lee N.H."/>
            <person name="Guigo R."/>
            <person name="Stanke M."/>
            <person name="Alvarado L."/>
            <person name="Amedeo P."/>
            <person name="Antoine C.H."/>
            <person name="Arensburger P."/>
            <person name="Bidwell S.L."/>
            <person name="Crawford M."/>
            <person name="Camaro F."/>
            <person name="Devon K."/>
            <person name="Engels R."/>
            <person name="Hammond M."/>
            <person name="Howarth C."/>
            <person name="Koehrsen M."/>
            <person name="Lawson D."/>
            <person name="Montgomery P."/>
            <person name="Nene V."/>
            <person name="Nusbaum C."/>
            <person name="Puiu D."/>
            <person name="Romero-Severson J."/>
            <person name="Severson D.W."/>
            <person name="Shumway M."/>
            <person name="Sisk P."/>
            <person name="Stolte C."/>
            <person name="Zeng Q."/>
            <person name="Eisenstadt E."/>
            <person name="Fraser-Liggett C."/>
            <person name="Strausberg R."/>
            <person name="Galagan J."/>
            <person name="Birren B."/>
            <person name="Collins F.H."/>
        </authorList>
    </citation>
    <scope>NUCLEOTIDE SEQUENCE [LARGE SCALE GENOMIC DNA]</scope>
    <source>
        <strain evidence="3">JHB</strain>
    </source>
</reference>
<protein>
    <recommendedName>
        <fullName evidence="2">PiggyBac transposable element-derived protein domain-containing protein</fullName>
    </recommendedName>
</protein>
<proteinExistence type="predicted"/>
<evidence type="ECO:0000313" key="4">
    <source>
        <dbReference type="EnsemblMetazoa" id="CPIJ017038-PA"/>
    </source>
</evidence>
<dbReference type="InterPro" id="IPR029526">
    <property type="entry name" value="PGBD"/>
</dbReference>
<dbReference type="Proteomes" id="UP000002320">
    <property type="component" value="Unassembled WGS sequence"/>
</dbReference>
<dbReference type="OMA" id="TNCKNAY"/>